<dbReference type="EMBL" id="BAAARA010000010">
    <property type="protein sequence ID" value="GAA2354194.1"/>
    <property type="molecule type" value="Genomic_DNA"/>
</dbReference>
<dbReference type="GO" id="GO:0032259">
    <property type="term" value="P:methylation"/>
    <property type="evidence" value="ECO:0007669"/>
    <property type="project" value="UniProtKB-KW"/>
</dbReference>
<dbReference type="GO" id="GO:0008168">
    <property type="term" value="F:methyltransferase activity"/>
    <property type="evidence" value="ECO:0007669"/>
    <property type="project" value="UniProtKB-KW"/>
</dbReference>
<proteinExistence type="predicted"/>
<keyword evidence="4" id="KW-1185">Reference proteome</keyword>
<reference evidence="3 4" key="1">
    <citation type="journal article" date="2019" name="Int. J. Syst. Evol. Microbiol.">
        <title>The Global Catalogue of Microorganisms (GCM) 10K type strain sequencing project: providing services to taxonomists for standard genome sequencing and annotation.</title>
        <authorList>
            <consortium name="The Broad Institute Genomics Platform"/>
            <consortium name="The Broad Institute Genome Sequencing Center for Infectious Disease"/>
            <person name="Wu L."/>
            <person name="Ma J."/>
        </authorList>
    </citation>
    <scope>NUCLEOTIDE SEQUENCE [LARGE SCALE GENOMIC DNA]</scope>
    <source>
        <strain evidence="3 4">JCM 16221</strain>
    </source>
</reference>
<dbReference type="SUPFAM" id="SSF53335">
    <property type="entry name" value="S-adenosyl-L-methionine-dependent methyltransferases"/>
    <property type="match status" value="1"/>
</dbReference>
<dbReference type="PANTHER" id="PTHR43861">
    <property type="entry name" value="TRANS-ACONITATE 2-METHYLTRANSFERASE-RELATED"/>
    <property type="match status" value="1"/>
</dbReference>
<comment type="caution">
    <text evidence="3">The sequence shown here is derived from an EMBL/GenBank/DDBJ whole genome shotgun (WGS) entry which is preliminary data.</text>
</comment>
<dbReference type="InterPro" id="IPR029063">
    <property type="entry name" value="SAM-dependent_MTases_sf"/>
</dbReference>
<organism evidence="3 4">
    <name type="scientific">Saccharopolyspora halophila</name>
    <dbReference type="NCBI Taxonomy" id="405551"/>
    <lineage>
        <taxon>Bacteria</taxon>
        <taxon>Bacillati</taxon>
        <taxon>Actinomycetota</taxon>
        <taxon>Actinomycetes</taxon>
        <taxon>Pseudonocardiales</taxon>
        <taxon>Pseudonocardiaceae</taxon>
        <taxon>Saccharopolyspora</taxon>
    </lineage>
</organism>
<accession>A0ABN3GKS6</accession>
<name>A0ABN3GKS6_9PSEU</name>
<evidence type="ECO:0000313" key="4">
    <source>
        <dbReference type="Proteomes" id="UP001501218"/>
    </source>
</evidence>
<dbReference type="Gene3D" id="3.40.50.150">
    <property type="entry name" value="Vaccinia Virus protein VP39"/>
    <property type="match status" value="1"/>
</dbReference>
<gene>
    <name evidence="3" type="ORF">GCM10009854_35340</name>
</gene>
<dbReference type="Proteomes" id="UP001501218">
    <property type="component" value="Unassembled WGS sequence"/>
</dbReference>
<protein>
    <submittedName>
        <fullName evidence="3">Class I SAM-dependent methyltransferase</fullName>
    </submittedName>
</protein>
<keyword evidence="1" id="KW-0808">Transferase</keyword>
<evidence type="ECO:0000256" key="1">
    <source>
        <dbReference type="ARBA" id="ARBA00022679"/>
    </source>
</evidence>
<evidence type="ECO:0000259" key="2">
    <source>
        <dbReference type="Pfam" id="PF13649"/>
    </source>
</evidence>
<dbReference type="Pfam" id="PF13649">
    <property type="entry name" value="Methyltransf_25"/>
    <property type="match status" value="1"/>
</dbReference>
<sequence length="203" mass="22135">MMDAEIWDARYQEKERIFSGNANGVLVDEAAGIEPGQALDLGCGEGADAIWLAGRGWRVTALDISRVAVERAREVVAEEAPELAGRIAWVRADLAESSPPEDSFDLVSAQYLPLERAHGEAQVRGVLASVAVGGVLLFVGHDPRDVPADHGFDPADYFLAGDVKRFLGEDWRIEADELRERADPGPPGAHHVHDVVLRARRLR</sequence>
<feature type="domain" description="Methyltransferase" evidence="2">
    <location>
        <begin position="39"/>
        <end position="117"/>
    </location>
</feature>
<dbReference type="InterPro" id="IPR041698">
    <property type="entry name" value="Methyltransf_25"/>
</dbReference>
<dbReference type="CDD" id="cd02440">
    <property type="entry name" value="AdoMet_MTases"/>
    <property type="match status" value="1"/>
</dbReference>
<evidence type="ECO:0000313" key="3">
    <source>
        <dbReference type="EMBL" id="GAA2354194.1"/>
    </source>
</evidence>
<keyword evidence="3" id="KW-0489">Methyltransferase</keyword>